<dbReference type="EMBL" id="JAGTJQ010000012">
    <property type="protein sequence ID" value="KAH7016341.1"/>
    <property type="molecule type" value="Genomic_DNA"/>
</dbReference>
<comment type="caution">
    <text evidence="2">The sequence shown here is derived from an EMBL/GenBank/DDBJ whole genome shotgun (WGS) entry which is preliminary data.</text>
</comment>
<sequence>MLARPRPGGEWLPWQNAHLHPIYQSIHPSIPRAPAPHVHNHHPDVTVPRPAI</sequence>
<dbReference type="Proteomes" id="UP000756346">
    <property type="component" value="Unassembled WGS sequence"/>
</dbReference>
<feature type="region of interest" description="Disordered" evidence="1">
    <location>
        <begin position="30"/>
        <end position="52"/>
    </location>
</feature>
<protein>
    <submittedName>
        <fullName evidence="2">Uncharacterized protein</fullName>
    </submittedName>
</protein>
<feature type="non-terminal residue" evidence="2">
    <location>
        <position position="1"/>
    </location>
</feature>
<evidence type="ECO:0000313" key="2">
    <source>
        <dbReference type="EMBL" id="KAH7016341.1"/>
    </source>
</evidence>
<dbReference type="RefSeq" id="XP_046005965.1">
    <property type="nucleotide sequence ID" value="XM_046155668.1"/>
</dbReference>
<proteinExistence type="predicted"/>
<organism evidence="2 3">
    <name type="scientific">Microdochium trichocladiopsis</name>
    <dbReference type="NCBI Taxonomy" id="1682393"/>
    <lineage>
        <taxon>Eukaryota</taxon>
        <taxon>Fungi</taxon>
        <taxon>Dikarya</taxon>
        <taxon>Ascomycota</taxon>
        <taxon>Pezizomycotina</taxon>
        <taxon>Sordariomycetes</taxon>
        <taxon>Xylariomycetidae</taxon>
        <taxon>Xylariales</taxon>
        <taxon>Microdochiaceae</taxon>
        <taxon>Microdochium</taxon>
    </lineage>
</organism>
<evidence type="ECO:0000313" key="3">
    <source>
        <dbReference type="Proteomes" id="UP000756346"/>
    </source>
</evidence>
<gene>
    <name evidence="2" type="ORF">B0I36DRAFT_337380</name>
</gene>
<keyword evidence="3" id="KW-1185">Reference proteome</keyword>
<reference evidence="2" key="1">
    <citation type="journal article" date="2021" name="Nat. Commun.">
        <title>Genetic determinants of endophytism in the Arabidopsis root mycobiome.</title>
        <authorList>
            <person name="Mesny F."/>
            <person name="Miyauchi S."/>
            <person name="Thiergart T."/>
            <person name="Pickel B."/>
            <person name="Atanasova L."/>
            <person name="Karlsson M."/>
            <person name="Huettel B."/>
            <person name="Barry K.W."/>
            <person name="Haridas S."/>
            <person name="Chen C."/>
            <person name="Bauer D."/>
            <person name="Andreopoulos W."/>
            <person name="Pangilinan J."/>
            <person name="LaButti K."/>
            <person name="Riley R."/>
            <person name="Lipzen A."/>
            <person name="Clum A."/>
            <person name="Drula E."/>
            <person name="Henrissat B."/>
            <person name="Kohler A."/>
            <person name="Grigoriev I.V."/>
            <person name="Martin F.M."/>
            <person name="Hacquard S."/>
        </authorList>
    </citation>
    <scope>NUCLEOTIDE SEQUENCE</scope>
    <source>
        <strain evidence="2">MPI-CAGE-CH-0230</strain>
    </source>
</reference>
<evidence type="ECO:0000256" key="1">
    <source>
        <dbReference type="SAM" id="MobiDB-lite"/>
    </source>
</evidence>
<dbReference type="GeneID" id="70185214"/>
<accession>A0A9P8XWF6</accession>
<name>A0A9P8XWF6_9PEZI</name>
<dbReference type="AlphaFoldDB" id="A0A9P8XWF6"/>